<comment type="function">
    <text evidence="1">Component of the EKC/KEOPS complex that is required for the formation of a threonylcarbamoyl group on adenosine at position 37 (t(6)A37) in tRNAs that read codons beginning with adenine. The complex is probably involved in the transfer of the threonylcarbamoyl moiety of threonylcarbamoyl-AMP (TC-AMP) to the N6 group of A37. BUD32 has ATPase activity in the context of the EKC/KEOPS complex and likely plays a supporting role to the catalytic subunit KAE1. The EKC/KEOPS complex also promotes both telomere uncapping and telomere elongation. The complex is required for efficient recruitment of transcriptional coactivators.</text>
</comment>
<evidence type="ECO:0000256" key="10">
    <source>
        <dbReference type="ARBA" id="ARBA00022840"/>
    </source>
</evidence>
<comment type="catalytic activity">
    <reaction evidence="14">
        <text>L-seryl-[protein] + ATP = O-phospho-L-seryl-[protein] + ADP + H(+)</text>
        <dbReference type="Rhea" id="RHEA:17989"/>
        <dbReference type="Rhea" id="RHEA-COMP:9863"/>
        <dbReference type="Rhea" id="RHEA-COMP:11604"/>
        <dbReference type="ChEBI" id="CHEBI:15378"/>
        <dbReference type="ChEBI" id="CHEBI:29999"/>
        <dbReference type="ChEBI" id="CHEBI:30616"/>
        <dbReference type="ChEBI" id="CHEBI:83421"/>
        <dbReference type="ChEBI" id="CHEBI:456216"/>
        <dbReference type="EC" id="2.7.11.1"/>
    </reaction>
</comment>
<evidence type="ECO:0000256" key="14">
    <source>
        <dbReference type="ARBA" id="ARBA00048679"/>
    </source>
</evidence>
<protein>
    <recommendedName>
        <fullName evidence="5">EKC/KEOPS complex subunit BUD32</fullName>
        <ecNumber evidence="3">2.7.11.1</ecNumber>
    </recommendedName>
    <alternativeName>
        <fullName evidence="11 12">Atypical Serine/threonine protein kinase BUD32</fullName>
    </alternativeName>
    <alternativeName>
        <fullName evidence="4">EKC/KEOPS complex subunit bud32</fullName>
    </alternativeName>
</protein>
<dbReference type="GO" id="GO:0000245">
    <property type="term" value="P:spliceosomal complex assembly"/>
    <property type="evidence" value="ECO:0007669"/>
    <property type="project" value="TreeGrafter"/>
</dbReference>
<evidence type="ECO:0000256" key="15">
    <source>
        <dbReference type="PROSITE-ProRule" id="PRU10141"/>
    </source>
</evidence>
<evidence type="ECO:0000256" key="5">
    <source>
        <dbReference type="ARBA" id="ARBA00019973"/>
    </source>
</evidence>
<evidence type="ECO:0000259" key="16">
    <source>
        <dbReference type="PROSITE" id="PS50011"/>
    </source>
</evidence>
<dbReference type="Pfam" id="PF00069">
    <property type="entry name" value="Pkinase"/>
    <property type="match status" value="2"/>
</dbReference>
<accession>A0A8H8U6T2</accession>
<dbReference type="SMART" id="SM00220">
    <property type="entry name" value="S_TKc"/>
    <property type="match status" value="1"/>
</dbReference>
<keyword evidence="10 15" id="KW-0067">ATP-binding</keyword>
<dbReference type="EC" id="2.7.11.1" evidence="3"/>
<keyword evidence="18" id="KW-1185">Reference proteome</keyword>
<keyword evidence="6" id="KW-0723">Serine/threonine-protein kinase</keyword>
<dbReference type="InterPro" id="IPR017441">
    <property type="entry name" value="Protein_kinase_ATP_BS"/>
</dbReference>
<dbReference type="AlphaFoldDB" id="A0A8H8U6T2"/>
<dbReference type="PROSITE" id="PS50011">
    <property type="entry name" value="PROTEIN_KINASE_DOM"/>
    <property type="match status" value="1"/>
</dbReference>
<evidence type="ECO:0000256" key="8">
    <source>
        <dbReference type="ARBA" id="ARBA00022741"/>
    </source>
</evidence>
<dbReference type="GO" id="GO:0050684">
    <property type="term" value="P:regulation of mRNA processing"/>
    <property type="evidence" value="ECO:0007669"/>
    <property type="project" value="TreeGrafter"/>
</dbReference>
<sequence>MDGRQKYERNGLSIAGAPFGLEKIRDYLPGGHHPIHLGHLIKDSRYRVIHKLGSGGYANVWLCRDMLSQDVAKYVALKILMSHVSTDNCLQLRMSKKLENLLSEKNGDTGAKYICQTKDQFPMDGPNGSHICFVYSILGARVSSSVSNSFTDPDGTLKNVCLKSAEAMDFLHSHGICHGDFTPHNILFHIARFDGLNENGIIRILGEPVKTEVRTESGETPTLPTAPKYLVYQIAWSSVNPEYLSSEPCIVDFGESFGVFNPPEDSGIPGPYRSPELMFDKAVGYSSDIWALGCTLFEIRTGRNLFSPFNDDQEDYLIEMVQMLGPLPEPWWSVSWENRKKWFADEADSEGRVVATWEPAALEPEEPQMEYTNSVHPSVVQEARSIQEKLAPGVWYLDPRDVHRDISKEEIEIFADLVGKILRFDPKERLSARGVQDHEWFRG</sequence>
<dbReference type="PROSITE" id="PS00109">
    <property type="entry name" value="PROTEIN_KINASE_TYR"/>
    <property type="match status" value="1"/>
</dbReference>
<dbReference type="Proteomes" id="UP000462212">
    <property type="component" value="Unassembled WGS sequence"/>
</dbReference>
<evidence type="ECO:0000256" key="13">
    <source>
        <dbReference type="ARBA" id="ARBA00047899"/>
    </source>
</evidence>
<evidence type="ECO:0000313" key="17">
    <source>
        <dbReference type="EMBL" id="TVY33643.1"/>
    </source>
</evidence>
<comment type="subunit">
    <text evidence="2">Component of the EKC/KEOPS complex composed of at least BUD32, CGI121, GON7, KAE1 and PCC1; the whole complex dimerizes.</text>
</comment>
<keyword evidence="7" id="KW-0808">Transferase</keyword>
<dbReference type="GO" id="GO:0005524">
    <property type="term" value="F:ATP binding"/>
    <property type="evidence" value="ECO:0007669"/>
    <property type="project" value="UniProtKB-UniRule"/>
</dbReference>
<evidence type="ECO:0000313" key="18">
    <source>
        <dbReference type="Proteomes" id="UP000462212"/>
    </source>
</evidence>
<evidence type="ECO:0000256" key="6">
    <source>
        <dbReference type="ARBA" id="ARBA00022527"/>
    </source>
</evidence>
<evidence type="ECO:0000256" key="4">
    <source>
        <dbReference type="ARBA" id="ARBA00013948"/>
    </source>
</evidence>
<evidence type="ECO:0000256" key="3">
    <source>
        <dbReference type="ARBA" id="ARBA00012513"/>
    </source>
</evidence>
<evidence type="ECO:0000256" key="9">
    <source>
        <dbReference type="ARBA" id="ARBA00022777"/>
    </source>
</evidence>
<name>A0A8H8U6T2_9HELO</name>
<evidence type="ECO:0000256" key="12">
    <source>
        <dbReference type="ARBA" id="ARBA00033194"/>
    </source>
</evidence>
<evidence type="ECO:0000256" key="11">
    <source>
        <dbReference type="ARBA" id="ARBA00030980"/>
    </source>
</evidence>
<dbReference type="Gene3D" id="1.10.510.10">
    <property type="entry name" value="Transferase(Phosphotransferase) domain 1"/>
    <property type="match status" value="1"/>
</dbReference>
<feature type="domain" description="Protein kinase" evidence="16">
    <location>
        <begin position="46"/>
        <end position="441"/>
    </location>
</feature>
<evidence type="ECO:0000256" key="2">
    <source>
        <dbReference type="ARBA" id="ARBA00011534"/>
    </source>
</evidence>
<evidence type="ECO:0000256" key="7">
    <source>
        <dbReference type="ARBA" id="ARBA00022679"/>
    </source>
</evidence>
<organism evidence="17 18">
    <name type="scientific">Lachnellula subtilissima</name>
    <dbReference type="NCBI Taxonomy" id="602034"/>
    <lineage>
        <taxon>Eukaryota</taxon>
        <taxon>Fungi</taxon>
        <taxon>Dikarya</taxon>
        <taxon>Ascomycota</taxon>
        <taxon>Pezizomycotina</taxon>
        <taxon>Leotiomycetes</taxon>
        <taxon>Helotiales</taxon>
        <taxon>Lachnaceae</taxon>
        <taxon>Lachnellula</taxon>
    </lineage>
</organism>
<feature type="binding site" evidence="15">
    <location>
        <position position="78"/>
    </location>
    <ligand>
        <name>ATP</name>
        <dbReference type="ChEBI" id="CHEBI:30616"/>
    </ligand>
</feature>
<dbReference type="PROSITE" id="PS00107">
    <property type="entry name" value="PROTEIN_KINASE_ATP"/>
    <property type="match status" value="1"/>
</dbReference>
<dbReference type="GO" id="GO:0005737">
    <property type="term" value="C:cytoplasm"/>
    <property type="evidence" value="ECO:0007669"/>
    <property type="project" value="TreeGrafter"/>
</dbReference>
<dbReference type="InterPro" id="IPR008266">
    <property type="entry name" value="Tyr_kinase_AS"/>
</dbReference>
<dbReference type="PANTHER" id="PTHR47634">
    <property type="entry name" value="PROTEIN KINASE DOMAIN-CONTAINING PROTEIN-RELATED"/>
    <property type="match status" value="1"/>
</dbReference>
<evidence type="ECO:0000256" key="1">
    <source>
        <dbReference type="ARBA" id="ARBA00003747"/>
    </source>
</evidence>
<dbReference type="OrthoDB" id="5979581at2759"/>
<proteinExistence type="predicted"/>
<dbReference type="Gene3D" id="3.30.200.20">
    <property type="entry name" value="Phosphorylase Kinase, domain 1"/>
    <property type="match status" value="1"/>
</dbReference>
<dbReference type="EMBL" id="QGMJ01000765">
    <property type="protein sequence ID" value="TVY33643.1"/>
    <property type="molecule type" value="Genomic_DNA"/>
</dbReference>
<reference evidence="17 18" key="1">
    <citation type="submission" date="2018-05" db="EMBL/GenBank/DDBJ databases">
        <title>Genome sequencing and assembly of the regulated plant pathogen Lachnellula willkommii and related sister species for the development of diagnostic species identification markers.</title>
        <authorList>
            <person name="Giroux E."/>
            <person name="Bilodeau G."/>
        </authorList>
    </citation>
    <scope>NUCLEOTIDE SEQUENCE [LARGE SCALE GENOMIC DNA]</scope>
    <source>
        <strain evidence="17 18">CBS 197.66</strain>
    </source>
</reference>
<keyword evidence="8 15" id="KW-0547">Nucleotide-binding</keyword>
<dbReference type="GO" id="GO:0005634">
    <property type="term" value="C:nucleus"/>
    <property type="evidence" value="ECO:0007669"/>
    <property type="project" value="TreeGrafter"/>
</dbReference>
<comment type="catalytic activity">
    <reaction evidence="13">
        <text>L-threonyl-[protein] + ATP = O-phospho-L-threonyl-[protein] + ADP + H(+)</text>
        <dbReference type="Rhea" id="RHEA:46608"/>
        <dbReference type="Rhea" id="RHEA-COMP:11060"/>
        <dbReference type="Rhea" id="RHEA-COMP:11605"/>
        <dbReference type="ChEBI" id="CHEBI:15378"/>
        <dbReference type="ChEBI" id="CHEBI:30013"/>
        <dbReference type="ChEBI" id="CHEBI:30616"/>
        <dbReference type="ChEBI" id="CHEBI:61977"/>
        <dbReference type="ChEBI" id="CHEBI:456216"/>
        <dbReference type="EC" id="2.7.11.1"/>
    </reaction>
</comment>
<dbReference type="SUPFAM" id="SSF56112">
    <property type="entry name" value="Protein kinase-like (PK-like)"/>
    <property type="match status" value="1"/>
</dbReference>
<dbReference type="InterPro" id="IPR000719">
    <property type="entry name" value="Prot_kinase_dom"/>
</dbReference>
<comment type="caution">
    <text evidence="17">The sequence shown here is derived from an EMBL/GenBank/DDBJ whole genome shotgun (WGS) entry which is preliminary data.</text>
</comment>
<dbReference type="InterPro" id="IPR051334">
    <property type="entry name" value="SRPK"/>
</dbReference>
<dbReference type="GO" id="GO:0004674">
    <property type="term" value="F:protein serine/threonine kinase activity"/>
    <property type="evidence" value="ECO:0007669"/>
    <property type="project" value="UniProtKB-KW"/>
</dbReference>
<gene>
    <name evidence="17" type="primary">SRPK_2</name>
    <name evidence="17" type="ORF">LSUB1_G005957</name>
</gene>
<dbReference type="InterPro" id="IPR011009">
    <property type="entry name" value="Kinase-like_dom_sf"/>
</dbReference>
<keyword evidence="9 17" id="KW-0418">Kinase</keyword>
<dbReference type="PANTHER" id="PTHR47634:SF9">
    <property type="entry name" value="PROTEIN KINASE DOMAIN-CONTAINING PROTEIN-RELATED"/>
    <property type="match status" value="1"/>
</dbReference>